<keyword evidence="1" id="KW-0812">Transmembrane</keyword>
<dbReference type="RefSeq" id="XP_004037372.1">
    <property type="nucleotide sequence ID" value="XM_004037324.1"/>
</dbReference>
<dbReference type="PANTHER" id="PTHR31398">
    <property type="entry name" value="MEIOTIC NUCLEAR DIVISION PROTEIN 1 HOMOLOG"/>
    <property type="match status" value="1"/>
</dbReference>
<dbReference type="GeneID" id="14909560"/>
<keyword evidence="1" id="KW-1133">Transmembrane helix</keyword>
<accession>G0QN23</accession>
<dbReference type="Proteomes" id="UP000008983">
    <property type="component" value="Unassembled WGS sequence"/>
</dbReference>
<keyword evidence="3" id="KW-1185">Reference proteome</keyword>
<proteinExistence type="predicted"/>
<dbReference type="InParanoid" id="G0QN23"/>
<dbReference type="EMBL" id="GL983460">
    <property type="protein sequence ID" value="EGR33386.1"/>
    <property type="molecule type" value="Genomic_DNA"/>
</dbReference>
<dbReference type="PANTHER" id="PTHR31398:SF0">
    <property type="entry name" value="MEIOTIC NUCLEAR DIVISION PROTEIN 1 HOMOLOG"/>
    <property type="match status" value="1"/>
</dbReference>
<evidence type="ECO:0008006" key="4">
    <source>
        <dbReference type="Google" id="ProtNLM"/>
    </source>
</evidence>
<organism evidence="2 3">
    <name type="scientific">Ichthyophthirius multifiliis</name>
    <name type="common">White spot disease agent</name>
    <name type="synonym">Ich</name>
    <dbReference type="NCBI Taxonomy" id="5932"/>
    <lineage>
        <taxon>Eukaryota</taxon>
        <taxon>Sar</taxon>
        <taxon>Alveolata</taxon>
        <taxon>Ciliophora</taxon>
        <taxon>Intramacronucleata</taxon>
        <taxon>Oligohymenophorea</taxon>
        <taxon>Hymenostomatida</taxon>
        <taxon>Ophryoglenina</taxon>
        <taxon>Ichthyophthirius</taxon>
    </lineage>
</organism>
<evidence type="ECO:0000313" key="2">
    <source>
        <dbReference type="EMBL" id="EGR33386.1"/>
    </source>
</evidence>
<sequence length="452" mass="53463">MIKISSLLKEVDLFSRPIGLHMNNSFYFKTSFGGFMSLIVIILVLLFFNASIKSFINKEEVYVKVDKQYNPNPFKSIINTNRFMFFTAITQPDFLEKPLFNITVYQKTYIWEGSKQIRQNRIINLEPCQDYHFENLNQELNFTNIFHQYGKNYLCPTLESQMQLEGMFSSPVFSFLEVTVSKCITPNDSNSKWNPKCQSIEEYNIQTNNKDGFFGIVFYHNNYVLNSDQPQGYFTNFLNDKMYYTFVPDKMTKIADIYFQDIEVRTDHSLIPIKDVEQRFFLVQENNDVREASELGRSDGKYVVLTLRKSPYITIIQRNYKKISQLMSELGGFVQIVFTAVAILMVKYNNINFVLELANKLYSFEIKNRKLKIKISYIQSIFQRNLNIKKMQINLSNQKKQIKNNSQQINLINYCLKNKRQNSEQGTIFQFQHVEKYIIHIEIYILKKLHII</sequence>
<feature type="transmembrane region" description="Helical" evidence="1">
    <location>
        <begin position="26"/>
        <end position="48"/>
    </location>
</feature>
<protein>
    <recommendedName>
        <fullName evidence="4">Transmembrane protein</fullName>
    </recommendedName>
</protein>
<dbReference type="OrthoDB" id="297833at2759"/>
<name>G0QN23_ICHMU</name>
<reference evidence="2 3" key="1">
    <citation type="submission" date="2011-07" db="EMBL/GenBank/DDBJ databases">
        <authorList>
            <person name="Coyne R."/>
            <person name="Brami D."/>
            <person name="Johnson J."/>
            <person name="Hostetler J."/>
            <person name="Hannick L."/>
            <person name="Clark T."/>
            <person name="Cassidy-Hanley D."/>
            <person name="Inman J."/>
        </authorList>
    </citation>
    <scope>NUCLEOTIDE SEQUENCE [LARGE SCALE GENOMIC DNA]</scope>
    <source>
        <strain evidence="2 3">G5</strain>
    </source>
</reference>
<dbReference type="GO" id="GO:0005634">
    <property type="term" value="C:nucleus"/>
    <property type="evidence" value="ECO:0007669"/>
    <property type="project" value="TreeGrafter"/>
</dbReference>
<evidence type="ECO:0000256" key="1">
    <source>
        <dbReference type="SAM" id="Phobius"/>
    </source>
</evidence>
<dbReference type="GO" id="GO:0007131">
    <property type="term" value="P:reciprocal meiotic recombination"/>
    <property type="evidence" value="ECO:0007669"/>
    <property type="project" value="TreeGrafter"/>
</dbReference>
<dbReference type="AlphaFoldDB" id="G0QN23"/>
<dbReference type="eggNOG" id="ENOG502SJ6P">
    <property type="taxonomic scope" value="Eukaryota"/>
</dbReference>
<evidence type="ECO:0000313" key="3">
    <source>
        <dbReference type="Proteomes" id="UP000008983"/>
    </source>
</evidence>
<keyword evidence="1" id="KW-0472">Membrane</keyword>
<dbReference type="OMA" id="NQREILM"/>
<gene>
    <name evidence="2" type="ORF">IMG5_054760</name>
</gene>